<keyword evidence="2" id="KW-1185">Reference proteome</keyword>
<dbReference type="Proteomes" id="UP000440578">
    <property type="component" value="Unassembled WGS sequence"/>
</dbReference>
<sequence length="391" mass="43823">MLGCRNAAPLIPPTKFPELHICTEAHPSYTMPAVNPEMERTRQEADERIAKGRLAQQEAADSLIVQCEEAALPWLELTADVRERICRQVQLAHNGRCYDDLADLLGVDPVDRRFCAEQVAGHLKSSTELLLEDYARRRAEPLPAALLLRFLREHSLLRVLADVAGGVREACARRRQQELLSRASCSPMDSGYQSSDHCGSDIVGVLSEPPDASLVKAIPVRSEPPTSPTAWEADLKKPTQYSKKLMLTYAYDGRETALEVAKQLKGFGFRVMMLEEQNRHRYLDSYSAVKKWFTGVDYIVPVLTAEYFAATQNLSSAREEPARRLAADARFVYTLMCAEMESNMHVNYRVRAVMPDGAAEGLSEHPLFGSPLFRFPFSVSELDMLAECLED</sequence>
<comment type="caution">
    <text evidence="1">The sequence shown here is derived from an EMBL/GenBank/DDBJ whole genome shotgun (WGS) entry which is preliminary data.</text>
</comment>
<dbReference type="AlphaFoldDB" id="A0A6A4VVA2"/>
<dbReference type="OrthoDB" id="6593154at2759"/>
<protein>
    <recommendedName>
        <fullName evidence="3">Death domain-containing protein</fullName>
    </recommendedName>
</protein>
<evidence type="ECO:0000313" key="2">
    <source>
        <dbReference type="Proteomes" id="UP000440578"/>
    </source>
</evidence>
<accession>A0A6A4VVA2</accession>
<proteinExistence type="predicted"/>
<evidence type="ECO:0000313" key="1">
    <source>
        <dbReference type="EMBL" id="KAF0293331.1"/>
    </source>
</evidence>
<reference evidence="1 2" key="1">
    <citation type="submission" date="2019-07" db="EMBL/GenBank/DDBJ databases">
        <title>Draft genome assembly of a fouling barnacle, Amphibalanus amphitrite (Darwin, 1854): The first reference genome for Thecostraca.</title>
        <authorList>
            <person name="Kim W."/>
        </authorList>
    </citation>
    <scope>NUCLEOTIDE SEQUENCE [LARGE SCALE GENOMIC DNA]</scope>
    <source>
        <strain evidence="1">SNU_AA5</strain>
        <tissue evidence="1">Soma without cirri and trophi</tissue>
    </source>
</reference>
<evidence type="ECO:0008006" key="3">
    <source>
        <dbReference type="Google" id="ProtNLM"/>
    </source>
</evidence>
<name>A0A6A4VVA2_AMPAM</name>
<gene>
    <name evidence="1" type="ORF">FJT64_000907</name>
</gene>
<dbReference type="EMBL" id="VIIS01001753">
    <property type="protein sequence ID" value="KAF0293331.1"/>
    <property type="molecule type" value="Genomic_DNA"/>
</dbReference>
<organism evidence="1 2">
    <name type="scientific">Amphibalanus amphitrite</name>
    <name type="common">Striped barnacle</name>
    <name type="synonym">Balanus amphitrite</name>
    <dbReference type="NCBI Taxonomy" id="1232801"/>
    <lineage>
        <taxon>Eukaryota</taxon>
        <taxon>Metazoa</taxon>
        <taxon>Ecdysozoa</taxon>
        <taxon>Arthropoda</taxon>
        <taxon>Crustacea</taxon>
        <taxon>Multicrustacea</taxon>
        <taxon>Cirripedia</taxon>
        <taxon>Thoracica</taxon>
        <taxon>Thoracicalcarea</taxon>
        <taxon>Balanomorpha</taxon>
        <taxon>Balanoidea</taxon>
        <taxon>Balanidae</taxon>
        <taxon>Amphibalaninae</taxon>
        <taxon>Amphibalanus</taxon>
    </lineage>
</organism>